<dbReference type="Proteomes" id="UP000199412">
    <property type="component" value="Unassembled WGS sequence"/>
</dbReference>
<accession>A0A1G6XGU0</accession>
<proteinExistence type="predicted"/>
<dbReference type="AlphaFoldDB" id="A0A1G6XGU0"/>
<dbReference type="EMBL" id="FNAP01000001">
    <property type="protein sequence ID" value="SDD77282.1"/>
    <property type="molecule type" value="Genomic_DNA"/>
</dbReference>
<gene>
    <name evidence="1" type="ORF">SAMN05421720_101496</name>
</gene>
<organism evidence="1 2">
    <name type="scientific">Rhodospira trueperi</name>
    <dbReference type="NCBI Taxonomy" id="69960"/>
    <lineage>
        <taxon>Bacteria</taxon>
        <taxon>Pseudomonadati</taxon>
        <taxon>Pseudomonadota</taxon>
        <taxon>Alphaproteobacteria</taxon>
        <taxon>Rhodospirillales</taxon>
        <taxon>Rhodospirillaceae</taxon>
        <taxon>Rhodospira</taxon>
    </lineage>
</organism>
<evidence type="ECO:0000313" key="2">
    <source>
        <dbReference type="Proteomes" id="UP000199412"/>
    </source>
</evidence>
<name>A0A1G6XGU0_9PROT</name>
<dbReference type="OrthoDB" id="8439620at2"/>
<sequence>MASAQTMPSADDIDREIEAEFLDDARNALNKIQVELENVRSGATTGHQAVAKLRSVVRSLNAQAPSGVMPSARMVLRRMDEYLGPLENVTPAHVDDIQAFADRFEDALEGRMEGAEATARVVRELPIKRTFDIDFDVVVPRPVEVLLVLRDRAGAHLVERELAACGLRSTNVRIPFEAFEQAFRARPDLIVAGQEIGEITGVDLACAFTAMPHTRDIPFALLSSYEWGHPALKDLPPRAALLKKGPRFGDDLALALTRFGIL</sequence>
<dbReference type="STRING" id="69960.SAMN05421720_101496"/>
<keyword evidence="2" id="KW-1185">Reference proteome</keyword>
<dbReference type="SUPFAM" id="SSF52172">
    <property type="entry name" value="CheY-like"/>
    <property type="match status" value="1"/>
</dbReference>
<reference evidence="1 2" key="1">
    <citation type="submission" date="2016-10" db="EMBL/GenBank/DDBJ databases">
        <authorList>
            <person name="de Groot N.N."/>
        </authorList>
    </citation>
    <scope>NUCLEOTIDE SEQUENCE [LARGE SCALE GENOMIC DNA]</scope>
    <source>
        <strain evidence="1 2">ATCC 700224</strain>
    </source>
</reference>
<protein>
    <submittedName>
        <fullName evidence="1">Uncharacterized protein</fullName>
    </submittedName>
</protein>
<dbReference type="RefSeq" id="WP_092781509.1">
    <property type="nucleotide sequence ID" value="NZ_FNAP01000001.1"/>
</dbReference>
<dbReference type="InterPro" id="IPR011006">
    <property type="entry name" value="CheY-like_superfamily"/>
</dbReference>
<evidence type="ECO:0000313" key="1">
    <source>
        <dbReference type="EMBL" id="SDD77282.1"/>
    </source>
</evidence>